<organism evidence="1 2">
    <name type="scientific">lymphocystis disease virus-China</name>
    <dbReference type="NCBI Taxonomy" id="256729"/>
    <lineage>
        <taxon>Viruses</taxon>
        <taxon>Varidnaviria</taxon>
        <taxon>Bamfordvirae</taxon>
        <taxon>Nucleocytoviricota</taxon>
        <taxon>Megaviricetes</taxon>
        <taxon>Pimascovirales</taxon>
        <taxon>Pimascovirales incertae sedis</taxon>
        <taxon>Iridoviridae</taxon>
        <taxon>Alphairidovirinae</taxon>
        <taxon>Lymphocystivirus</taxon>
        <taxon>Lymphocystivirus paralichthys1</taxon>
        <taxon>Lymphocystis disease virus 2</taxon>
    </lineage>
</organism>
<keyword evidence="2" id="KW-1185">Reference proteome</keyword>
<protein>
    <submittedName>
        <fullName evidence="1">Uncharacterized protein</fullName>
    </submittedName>
</protein>
<evidence type="ECO:0000313" key="1">
    <source>
        <dbReference type="EMBL" id="AAU11048.1"/>
    </source>
</evidence>
<reference evidence="1 2" key="1">
    <citation type="journal article" date="2004" name="J. Virol.">
        <title>Complete genome sequence of lymphocystis disease virus isolated from China.</title>
        <authorList>
            <person name="Zhang Q.Y."/>
            <person name="Xiao F."/>
            <person name="Xie J."/>
            <person name="Li Z.Q."/>
            <person name="Gui J.F."/>
        </authorList>
    </citation>
    <scope>NUCLEOTIDE SEQUENCE [LARGE SCALE GENOMIC DNA]</scope>
</reference>
<dbReference type="Proteomes" id="UP000106699">
    <property type="component" value="Segment"/>
</dbReference>
<dbReference type="EMBL" id="AY380826">
    <property type="protein sequence ID" value="AAU11048.1"/>
    <property type="molecule type" value="Genomic_DNA"/>
</dbReference>
<proteinExistence type="predicted"/>
<dbReference type="GeneID" id="2979028"/>
<dbReference type="KEGG" id="vg:2979028"/>
<evidence type="ECO:0000313" key="2">
    <source>
        <dbReference type="Proteomes" id="UP000106699"/>
    </source>
</evidence>
<name>Q677Q9_9VIRU</name>
<sequence length="41" mass="4900">MMLNIINNPFIVEKLTLQHLIYTNEHRVYGLVLKSKYLLIL</sequence>
<accession>Q677Q9</accession>
<dbReference type="RefSeq" id="YP_073709.1">
    <property type="nucleotide sequence ID" value="NC_005902.1"/>
</dbReference>